<organism evidence="2 3">
    <name type="scientific">Mucilaginibacter sabulilitoris</name>
    <dbReference type="NCBI Taxonomy" id="1173583"/>
    <lineage>
        <taxon>Bacteria</taxon>
        <taxon>Pseudomonadati</taxon>
        <taxon>Bacteroidota</taxon>
        <taxon>Sphingobacteriia</taxon>
        <taxon>Sphingobacteriales</taxon>
        <taxon>Sphingobacteriaceae</taxon>
        <taxon>Mucilaginibacter</taxon>
    </lineage>
</organism>
<accession>A0ABZ0TV82</accession>
<name>A0ABZ0TV82_9SPHI</name>
<evidence type="ECO:0000256" key="1">
    <source>
        <dbReference type="SAM" id="Phobius"/>
    </source>
</evidence>
<reference evidence="2 3" key="1">
    <citation type="submission" date="2023-11" db="EMBL/GenBank/DDBJ databases">
        <title>Analysis of the Genomes of Mucilaginibacter gossypii cycad 4 and M. sabulilitoris SNA2: microbes with the potential for plant growth promotion.</title>
        <authorList>
            <person name="Hirsch A.M."/>
            <person name="Humm E."/>
            <person name="Rubbi M."/>
            <person name="Del Vecchio G."/>
            <person name="Ha S.M."/>
            <person name="Pellegrini M."/>
            <person name="Gunsalus R.P."/>
        </authorList>
    </citation>
    <scope>NUCLEOTIDE SEQUENCE [LARGE SCALE GENOMIC DNA]</scope>
    <source>
        <strain evidence="2 3">SNA2</strain>
    </source>
</reference>
<feature type="transmembrane region" description="Helical" evidence="1">
    <location>
        <begin position="33"/>
        <end position="50"/>
    </location>
</feature>
<dbReference type="EMBL" id="CP139558">
    <property type="protein sequence ID" value="WPU96666.1"/>
    <property type="molecule type" value="Genomic_DNA"/>
</dbReference>
<sequence>MKPVYILVAGLFALSASLLIGFYFPAISDTAKGFLMGMSIGILVVGLIKLPHARSSAEKTV</sequence>
<gene>
    <name evidence="2" type="ORF">SNE25_14170</name>
</gene>
<keyword evidence="3" id="KW-1185">Reference proteome</keyword>
<dbReference type="RefSeq" id="WP_321565758.1">
    <property type="nucleotide sequence ID" value="NZ_CP139558.1"/>
</dbReference>
<dbReference type="Proteomes" id="UP001324380">
    <property type="component" value="Chromosome"/>
</dbReference>
<evidence type="ECO:0000313" key="2">
    <source>
        <dbReference type="EMBL" id="WPU96666.1"/>
    </source>
</evidence>
<evidence type="ECO:0000313" key="3">
    <source>
        <dbReference type="Proteomes" id="UP001324380"/>
    </source>
</evidence>
<feature type="transmembrane region" description="Helical" evidence="1">
    <location>
        <begin position="5"/>
        <end position="27"/>
    </location>
</feature>
<keyword evidence="1" id="KW-1133">Transmembrane helix</keyword>
<keyword evidence="1" id="KW-0812">Transmembrane</keyword>
<protein>
    <submittedName>
        <fullName evidence="2">Uncharacterized protein</fullName>
    </submittedName>
</protein>
<proteinExistence type="predicted"/>
<keyword evidence="1" id="KW-0472">Membrane</keyword>